<dbReference type="RefSeq" id="WP_149887865.1">
    <property type="nucleotide sequence ID" value="NZ_DBEXFN010000083.1"/>
</dbReference>
<dbReference type="InterPro" id="IPR007115">
    <property type="entry name" value="6-PTP_synth/QueD"/>
</dbReference>
<comment type="pathway">
    <text evidence="1">Purine metabolism; 7-cyano-7-deazaguanine biosynthesis.</text>
</comment>
<evidence type="ECO:0000256" key="5">
    <source>
        <dbReference type="ARBA" id="ARBA00031449"/>
    </source>
</evidence>
<dbReference type="EMBL" id="VVXK01000031">
    <property type="protein sequence ID" value="KAA2365774.1"/>
    <property type="molecule type" value="Genomic_DNA"/>
</dbReference>
<dbReference type="GO" id="GO:0070497">
    <property type="term" value="F:6-carboxytetrahydropterin synthase activity"/>
    <property type="evidence" value="ECO:0007669"/>
    <property type="project" value="UniProtKB-EC"/>
</dbReference>
<dbReference type="AlphaFoldDB" id="A0A5B3FX14"/>
<evidence type="ECO:0000313" key="8">
    <source>
        <dbReference type="Proteomes" id="UP000323567"/>
    </source>
</evidence>
<comment type="similarity">
    <text evidence="2">Belongs to the PTPS family. QueD subfamily.</text>
</comment>
<dbReference type="UniPathway" id="UPA00391"/>
<evidence type="ECO:0000256" key="6">
    <source>
        <dbReference type="ARBA" id="ARBA00048807"/>
    </source>
</evidence>
<sequence length="189" mass="21275">MRSITTFDLQYAHRFYGFQGEAQYLHGHTGKLTIEVEDSIEAGVNMVYPCNEIQKVAWDVLRNFDHALVLREDDPLLPAVLDVYEKQGIRNGHPQNKMKGPAFKTELATAYPDCRLVVTKETLTVEGMIKIVYDLLKDKLNIAKITFTSGVNAASAEFVTKNDIDRCPLCGVAFNEEGVCPKCGYRKKK</sequence>
<evidence type="ECO:0000313" key="7">
    <source>
        <dbReference type="EMBL" id="KAA2365774.1"/>
    </source>
</evidence>
<name>A0A5B3FX14_9BACT</name>
<dbReference type="Proteomes" id="UP000323567">
    <property type="component" value="Unassembled WGS sequence"/>
</dbReference>
<comment type="catalytic activity">
    <reaction evidence="6">
        <text>7,8-dihydroneopterin 3'-triphosphate + H2O = 6-carboxy-5,6,7,8-tetrahydropterin + triphosphate + acetaldehyde + 2 H(+)</text>
        <dbReference type="Rhea" id="RHEA:27966"/>
        <dbReference type="ChEBI" id="CHEBI:15343"/>
        <dbReference type="ChEBI" id="CHEBI:15377"/>
        <dbReference type="ChEBI" id="CHEBI:15378"/>
        <dbReference type="ChEBI" id="CHEBI:18036"/>
        <dbReference type="ChEBI" id="CHEBI:58462"/>
        <dbReference type="ChEBI" id="CHEBI:61032"/>
        <dbReference type="EC" id="4.1.2.50"/>
    </reaction>
</comment>
<dbReference type="Gene3D" id="3.30.479.10">
    <property type="entry name" value="6-pyruvoyl tetrahydropterin synthase/QueD"/>
    <property type="match status" value="1"/>
</dbReference>
<organism evidence="7 8">
    <name type="scientific">Alistipes shahii</name>
    <dbReference type="NCBI Taxonomy" id="328814"/>
    <lineage>
        <taxon>Bacteria</taxon>
        <taxon>Pseudomonadati</taxon>
        <taxon>Bacteroidota</taxon>
        <taxon>Bacteroidia</taxon>
        <taxon>Bacteroidales</taxon>
        <taxon>Rikenellaceae</taxon>
        <taxon>Alistipes</taxon>
    </lineage>
</organism>
<reference evidence="7 8" key="1">
    <citation type="journal article" date="2019" name="Nat. Med.">
        <title>A library of human gut bacterial isolates paired with longitudinal multiomics data enables mechanistic microbiome research.</title>
        <authorList>
            <person name="Poyet M."/>
            <person name="Groussin M."/>
            <person name="Gibbons S.M."/>
            <person name="Avila-Pacheco J."/>
            <person name="Jiang X."/>
            <person name="Kearney S.M."/>
            <person name="Perrotta A.R."/>
            <person name="Berdy B."/>
            <person name="Zhao S."/>
            <person name="Lieberman T.D."/>
            <person name="Swanson P.K."/>
            <person name="Smith M."/>
            <person name="Roesemann S."/>
            <person name="Alexander J.E."/>
            <person name="Rich S.A."/>
            <person name="Livny J."/>
            <person name="Vlamakis H."/>
            <person name="Clish C."/>
            <person name="Bullock K."/>
            <person name="Deik A."/>
            <person name="Scott J."/>
            <person name="Pierce K.A."/>
            <person name="Xavier R.J."/>
            <person name="Alm E.J."/>
        </authorList>
    </citation>
    <scope>NUCLEOTIDE SEQUENCE [LARGE SCALE GENOMIC DNA]</scope>
    <source>
        <strain evidence="7 8">BIOML-A2</strain>
    </source>
</reference>
<evidence type="ECO:0000256" key="1">
    <source>
        <dbReference type="ARBA" id="ARBA00005061"/>
    </source>
</evidence>
<evidence type="ECO:0000256" key="4">
    <source>
        <dbReference type="ARBA" id="ARBA00018141"/>
    </source>
</evidence>
<accession>A0A5B3FX14</accession>
<gene>
    <name evidence="7" type="ORF">F2Y13_14385</name>
</gene>
<dbReference type="EC" id="4.1.2.50" evidence="3"/>
<protein>
    <recommendedName>
        <fullName evidence="4">6-carboxy-5,6,7,8-tetrahydropterin synthase</fullName>
        <ecNumber evidence="3">4.1.2.50</ecNumber>
    </recommendedName>
    <alternativeName>
        <fullName evidence="5">Queuosine biosynthesis protein QueD</fullName>
    </alternativeName>
</protein>
<evidence type="ECO:0000256" key="3">
    <source>
        <dbReference type="ARBA" id="ARBA00012982"/>
    </source>
</evidence>
<evidence type="ECO:0000256" key="2">
    <source>
        <dbReference type="ARBA" id="ARBA00008900"/>
    </source>
</evidence>
<dbReference type="Pfam" id="PF01242">
    <property type="entry name" value="PTPS"/>
    <property type="match status" value="1"/>
</dbReference>
<proteinExistence type="inferred from homology"/>
<dbReference type="SUPFAM" id="SSF55620">
    <property type="entry name" value="Tetrahydrobiopterin biosynthesis enzymes-like"/>
    <property type="match status" value="1"/>
</dbReference>
<comment type="caution">
    <text evidence="7">The sequence shown here is derived from an EMBL/GenBank/DDBJ whole genome shotgun (WGS) entry which is preliminary data.</text>
</comment>
<dbReference type="InterPro" id="IPR038418">
    <property type="entry name" value="6-PTP_synth/QueD_sf"/>
</dbReference>